<dbReference type="InterPro" id="IPR020568">
    <property type="entry name" value="Ribosomal_Su5_D2-typ_SF"/>
</dbReference>
<proteinExistence type="inferred from homology"/>
<dbReference type="AlphaFoldDB" id="A0A7V3VUA6"/>
<dbReference type="InterPro" id="IPR046844">
    <property type="entry name" value="Lon-like_helical"/>
</dbReference>
<dbReference type="Pfam" id="PF20437">
    <property type="entry name" value="LonC_helical"/>
    <property type="match status" value="1"/>
</dbReference>
<keyword evidence="5" id="KW-0067">ATP-binding</keyword>
<protein>
    <recommendedName>
        <fullName evidence="2">endopeptidase La</fullName>
        <ecNumber evidence="2">3.4.21.53</ecNumber>
    </recommendedName>
</protein>
<dbReference type="EC" id="3.4.21.53" evidence="2"/>
<dbReference type="Gene3D" id="1.10.8.60">
    <property type="match status" value="1"/>
</dbReference>
<name>A0A7V3VUA6_UNCW3</name>
<dbReference type="EMBL" id="DTOZ01000145">
    <property type="protein sequence ID" value="HGE78478.1"/>
    <property type="molecule type" value="Genomic_DNA"/>
</dbReference>
<evidence type="ECO:0000256" key="1">
    <source>
        <dbReference type="ARBA" id="ARBA00022670"/>
    </source>
</evidence>
<feature type="active site" evidence="2">
    <location>
        <position position="653"/>
    </location>
</feature>
<dbReference type="PANTHER" id="PTHR10046">
    <property type="entry name" value="ATP DEPENDENT LON PROTEASE FAMILY MEMBER"/>
    <property type="match status" value="1"/>
</dbReference>
<dbReference type="GO" id="GO:0006508">
    <property type="term" value="P:proteolysis"/>
    <property type="evidence" value="ECO:0007669"/>
    <property type="project" value="UniProtKB-KW"/>
</dbReference>
<dbReference type="InterPro" id="IPR008269">
    <property type="entry name" value="Lon_proteolytic"/>
</dbReference>
<feature type="active site" evidence="2">
    <location>
        <position position="696"/>
    </location>
</feature>
<dbReference type="Gene3D" id="3.40.50.300">
    <property type="entry name" value="P-loop containing nucleotide triphosphate hydrolases"/>
    <property type="match status" value="2"/>
</dbReference>
<sequence length="804" mass="92041">MNIKRYELKPEQLRWQCKPEILKFKSTEDLALCEGIIGQPRAIDALKLGLNVKYPGYNIFVTGPVGTGRTTAITKLLEELKAKKEKLKDLLYVNNFKNPDMPKLIVLEAGKGKQFKEAMARLIYQLKSNIPQIFSSEEYQNRRQQIVNKYEKEQQKMINEFEKKVEEKGFKLVQVQMGPFLRPAILPIIEDKPRNFEELDELIKEKKLTPEQLEKIKQDLQELEKEMSQIYAKTKENQEKLNEEIAALNEWIVKPMVNHLIDEIRKKFDDKKVNEYLDEVLAEIITNIERFIKKENKQDELRVFEVNLLVDNSETKGVPIIFETAPNFKNLFGTIERYSPAPGVFTSDFMNIKAGSFLRANGGYLVLNAYDVLIEPGVWQTLKRALRNGMVDIQVFDPFYLFSTSALKPEPISVDVKVVMIGSEWLYYLLYYNDEDVKTIFKVRADFDIEMEKNIKNIYSYASFIKSICNSENLLPFSKEAVAEIIEYGVRLAGRKDKITTRFHIIADTIREADYWARQRKAKEVNAIDVVKAIEGWQKRMNMYEEKIQEMIKKDILMIQTKGAVVGQVNGLSVYQLGDYTFGRPTKITAKTSVGRAGIINIEREANLAGRTFNKGVLIISGFLRSRYAQERPLSMDATLGFEQSYSEIDGDSASSAEIYAILSALSNVPIKQGIAVTGSVNQNGEIQPIGGVNEKIEGFFEVCKAKGLTGDQGVIIPKANINNLMLKQEVIDAVKNRKFHIYAIKNIDEGIEILTGKKAGKRTKYGFEKNSINYLVEKRLREYAEKLKGEEKEEKNKNNKRGG</sequence>
<comment type="caution">
    <text evidence="5">The sequence shown here is derived from an EMBL/GenBank/DDBJ whole genome shotgun (WGS) entry which is preliminary data.</text>
</comment>
<dbReference type="SUPFAM" id="SSF52540">
    <property type="entry name" value="P-loop containing nucleoside triphosphate hydrolases"/>
    <property type="match status" value="2"/>
</dbReference>
<feature type="coiled-coil region" evidence="3">
    <location>
        <begin position="206"/>
        <end position="251"/>
    </location>
</feature>
<keyword evidence="2" id="KW-0720">Serine protease</keyword>
<dbReference type="SUPFAM" id="SSF54211">
    <property type="entry name" value="Ribosomal protein S5 domain 2-like"/>
    <property type="match status" value="1"/>
</dbReference>
<dbReference type="GO" id="GO:0030163">
    <property type="term" value="P:protein catabolic process"/>
    <property type="evidence" value="ECO:0007669"/>
    <property type="project" value="InterPro"/>
</dbReference>
<dbReference type="InterPro" id="IPR014721">
    <property type="entry name" value="Ribsml_uS5_D2-typ_fold_subgr"/>
</dbReference>
<comment type="similarity">
    <text evidence="2">Belongs to the peptidase S16 family.</text>
</comment>
<dbReference type="PRINTS" id="PR00830">
    <property type="entry name" value="ENDOLAPTASE"/>
</dbReference>
<dbReference type="GO" id="GO:0004176">
    <property type="term" value="F:ATP-dependent peptidase activity"/>
    <property type="evidence" value="ECO:0007669"/>
    <property type="project" value="UniProtKB-UniRule"/>
</dbReference>
<dbReference type="InterPro" id="IPR041699">
    <property type="entry name" value="AAA_32"/>
</dbReference>
<evidence type="ECO:0000313" key="5">
    <source>
        <dbReference type="EMBL" id="HGE78478.1"/>
    </source>
</evidence>
<feature type="domain" description="Lon proteolytic" evidence="4">
    <location>
        <begin position="563"/>
        <end position="758"/>
    </location>
</feature>
<dbReference type="GO" id="GO:0004252">
    <property type="term" value="F:serine-type endopeptidase activity"/>
    <property type="evidence" value="ECO:0007669"/>
    <property type="project" value="UniProtKB-UniRule"/>
</dbReference>
<dbReference type="InterPro" id="IPR027417">
    <property type="entry name" value="P-loop_NTPase"/>
</dbReference>
<dbReference type="InterPro" id="IPR046843">
    <property type="entry name" value="LonB_AAA-LID"/>
</dbReference>
<dbReference type="InterPro" id="IPR027065">
    <property type="entry name" value="Lon_Prtase"/>
</dbReference>
<dbReference type="Pfam" id="PF05362">
    <property type="entry name" value="Lon_C"/>
    <property type="match status" value="1"/>
</dbReference>
<dbReference type="Pfam" id="PF20436">
    <property type="entry name" value="LonB_AAA-LID"/>
    <property type="match status" value="1"/>
</dbReference>
<accession>A0A7V3VUA6</accession>
<evidence type="ECO:0000259" key="4">
    <source>
        <dbReference type="PROSITE" id="PS51786"/>
    </source>
</evidence>
<dbReference type="Pfam" id="PF13654">
    <property type="entry name" value="AAA_32"/>
    <property type="match status" value="1"/>
</dbReference>
<dbReference type="Gene3D" id="3.30.230.10">
    <property type="match status" value="1"/>
</dbReference>
<dbReference type="GO" id="GO:0005524">
    <property type="term" value="F:ATP binding"/>
    <property type="evidence" value="ECO:0007669"/>
    <property type="project" value="UniProtKB-KW"/>
</dbReference>
<keyword evidence="2" id="KW-0378">Hydrolase</keyword>
<evidence type="ECO:0000256" key="3">
    <source>
        <dbReference type="SAM" id="Coils"/>
    </source>
</evidence>
<keyword evidence="1 2" id="KW-0645">Protease</keyword>
<keyword evidence="5" id="KW-0547">Nucleotide-binding</keyword>
<dbReference type="PROSITE" id="PS51786">
    <property type="entry name" value="LON_PROTEOLYTIC"/>
    <property type="match status" value="1"/>
</dbReference>
<reference evidence="5" key="1">
    <citation type="journal article" date="2020" name="mSystems">
        <title>Genome- and Community-Level Interaction Insights into Carbon Utilization and Element Cycling Functions of Hydrothermarchaeota in Hydrothermal Sediment.</title>
        <authorList>
            <person name="Zhou Z."/>
            <person name="Liu Y."/>
            <person name="Xu W."/>
            <person name="Pan J."/>
            <person name="Luo Z.H."/>
            <person name="Li M."/>
        </authorList>
    </citation>
    <scope>NUCLEOTIDE SEQUENCE [LARGE SCALE GENOMIC DNA]</scope>
    <source>
        <strain evidence="5">SpSt-961</strain>
    </source>
</reference>
<gene>
    <name evidence="5" type="ORF">ENX68_05710</name>
</gene>
<organism evidence="5">
    <name type="scientific">candidate division WOR-3 bacterium</name>
    <dbReference type="NCBI Taxonomy" id="2052148"/>
    <lineage>
        <taxon>Bacteria</taxon>
        <taxon>Bacteria division WOR-3</taxon>
    </lineage>
</organism>
<keyword evidence="3" id="KW-0175">Coiled coil</keyword>
<comment type="catalytic activity">
    <reaction evidence="2">
        <text>Hydrolysis of proteins in presence of ATP.</text>
        <dbReference type="EC" id="3.4.21.53"/>
    </reaction>
</comment>
<evidence type="ECO:0000256" key="2">
    <source>
        <dbReference type="PROSITE-ProRule" id="PRU01122"/>
    </source>
</evidence>
<feature type="coiled-coil region" evidence="3">
    <location>
        <begin position="136"/>
        <end position="167"/>
    </location>
</feature>